<comment type="caution">
    <text evidence="7">The sequence shown here is derived from an EMBL/GenBank/DDBJ whole genome shotgun (WGS) entry which is preliminary data.</text>
</comment>
<dbReference type="Gene3D" id="3.40.309.10">
    <property type="entry name" value="Aldehyde Dehydrogenase, Chain A, domain 2"/>
    <property type="match status" value="1"/>
</dbReference>
<keyword evidence="3" id="KW-0520">NAD</keyword>
<evidence type="ECO:0000256" key="1">
    <source>
        <dbReference type="ARBA" id="ARBA00009986"/>
    </source>
</evidence>
<dbReference type="PROSITE" id="PS00070">
    <property type="entry name" value="ALDEHYDE_DEHYDR_CYS"/>
    <property type="match status" value="1"/>
</dbReference>
<evidence type="ECO:0000256" key="2">
    <source>
        <dbReference type="ARBA" id="ARBA00023002"/>
    </source>
</evidence>
<dbReference type="PANTHER" id="PTHR43570:SF16">
    <property type="entry name" value="ALDEHYDE DEHYDROGENASE TYPE III, ISOFORM Q"/>
    <property type="match status" value="1"/>
</dbReference>
<dbReference type="InterPro" id="IPR016163">
    <property type="entry name" value="Ald_DH_C"/>
</dbReference>
<dbReference type="GO" id="GO:0004029">
    <property type="term" value="F:aldehyde dehydrogenase (NAD+) activity"/>
    <property type="evidence" value="ECO:0007669"/>
    <property type="project" value="TreeGrafter"/>
</dbReference>
<evidence type="ECO:0000256" key="3">
    <source>
        <dbReference type="ARBA" id="ARBA00023027"/>
    </source>
</evidence>
<dbReference type="OrthoDB" id="6882680at2"/>
<dbReference type="Pfam" id="PF00171">
    <property type="entry name" value="Aldedh"/>
    <property type="match status" value="1"/>
</dbReference>
<dbReference type="EMBL" id="RKLP01000012">
    <property type="protein sequence ID" value="RVW07427.1"/>
    <property type="molecule type" value="Genomic_DNA"/>
</dbReference>
<dbReference type="InterPro" id="IPR015590">
    <property type="entry name" value="Aldehyde_DH_dom"/>
</dbReference>
<dbReference type="PIRSF" id="PIRSF036492">
    <property type="entry name" value="ALDH"/>
    <property type="match status" value="1"/>
</dbReference>
<dbReference type="InterPro" id="IPR016160">
    <property type="entry name" value="Ald_DH_CS_CYS"/>
</dbReference>
<evidence type="ECO:0000256" key="5">
    <source>
        <dbReference type="PIRSR" id="PIRSR036492-1"/>
    </source>
</evidence>
<keyword evidence="8" id="KW-1185">Reference proteome</keyword>
<evidence type="ECO:0000256" key="4">
    <source>
        <dbReference type="PIRNR" id="PIRNR036492"/>
    </source>
</evidence>
<dbReference type="FunFam" id="3.40.309.10:FF:000003">
    <property type="entry name" value="Aldehyde dehydrogenase"/>
    <property type="match status" value="1"/>
</dbReference>
<proteinExistence type="inferred from homology"/>
<dbReference type="SUPFAM" id="SSF53720">
    <property type="entry name" value="ALDH-like"/>
    <property type="match status" value="1"/>
</dbReference>
<dbReference type="AlphaFoldDB" id="A0A438B8Y5"/>
<sequence length="474" mass="51915">MTTHQVETGAIDSDTTPADAIAGVVARLRRVHASGRTRPAQWRIEQLRGIERMLDEREDEITRALAKDLGRDAFESWLLDILPTKIEAAHARKRVRRWMRNRPRLLSLTQMPALGWVQYEPLGLVLVIGAWNAPLSVTLEPLVAAVSAGNCAVVKPSELAPASSRLLARLIPEYLDAEAVAVVEGDGHTTQALLAQGFDHAFFTGGTEIGRKILAGAAPHLTPVTLELGGRNPAIVMEDADLAATARRIAWTKVLNSGQTCLAADYVLAARTVRDELVDRLVHSLEEFRSDGSPRGLRIIDERQFERLAGYLESTEATVALGGGSDPATLTIEPTVLVDPSPDEPLMREETFGPILPVLTVDSLDEAIRFVNARPKPLAAYVFTKSARTRHRVLAEVSSGGAVVNHLVYHHLASQLPFGGVGASGMGRYKGRSGFEEASHRKAVLLKPFKPDPRFVYPPYTDRARKLIRRLYRA</sequence>
<evidence type="ECO:0000313" key="7">
    <source>
        <dbReference type="EMBL" id="RVW07427.1"/>
    </source>
</evidence>
<dbReference type="GO" id="GO:0006081">
    <property type="term" value="P:aldehyde metabolic process"/>
    <property type="evidence" value="ECO:0007669"/>
    <property type="project" value="InterPro"/>
</dbReference>
<dbReference type="Proteomes" id="UP000286208">
    <property type="component" value="Unassembled WGS sequence"/>
</dbReference>
<dbReference type="InterPro" id="IPR016162">
    <property type="entry name" value="Ald_DH_N"/>
</dbReference>
<dbReference type="PANTHER" id="PTHR43570">
    <property type="entry name" value="ALDEHYDE DEHYDROGENASE"/>
    <property type="match status" value="1"/>
</dbReference>
<dbReference type="InterPro" id="IPR016161">
    <property type="entry name" value="Ald_DH/histidinol_DH"/>
</dbReference>
<feature type="active site" evidence="5">
    <location>
        <position position="261"/>
    </location>
</feature>
<feature type="domain" description="Aldehyde dehydrogenase" evidence="6">
    <location>
        <begin position="32"/>
        <end position="444"/>
    </location>
</feature>
<reference evidence="7 8" key="1">
    <citation type="submission" date="2018-11" db="EMBL/GenBank/DDBJ databases">
        <title>Rhodococcus spongicola sp. nov. and Rhodococcus xishaensis sp. nov. from marine sponges.</title>
        <authorList>
            <person name="Li L."/>
            <person name="Lin H.W."/>
        </authorList>
    </citation>
    <scope>NUCLEOTIDE SEQUENCE [LARGE SCALE GENOMIC DNA]</scope>
    <source>
        <strain evidence="7 8">CCTCC AB2014297</strain>
    </source>
</reference>
<organism evidence="7 8">
    <name type="scientific">Prescottella agglutinans</name>
    <dbReference type="NCBI Taxonomy" id="1644129"/>
    <lineage>
        <taxon>Bacteria</taxon>
        <taxon>Bacillati</taxon>
        <taxon>Actinomycetota</taxon>
        <taxon>Actinomycetes</taxon>
        <taxon>Mycobacteriales</taxon>
        <taxon>Nocardiaceae</taxon>
        <taxon>Prescottella</taxon>
    </lineage>
</organism>
<accession>A0A438B8Y5</accession>
<evidence type="ECO:0000259" key="6">
    <source>
        <dbReference type="Pfam" id="PF00171"/>
    </source>
</evidence>
<protein>
    <recommendedName>
        <fullName evidence="4">Aldehyde dehydrogenase</fullName>
    </recommendedName>
</protein>
<dbReference type="Gene3D" id="3.40.605.10">
    <property type="entry name" value="Aldehyde Dehydrogenase, Chain A, domain 1"/>
    <property type="match status" value="1"/>
</dbReference>
<evidence type="ECO:0000313" key="8">
    <source>
        <dbReference type="Proteomes" id="UP000286208"/>
    </source>
</evidence>
<dbReference type="RefSeq" id="WP_127918009.1">
    <property type="nucleotide sequence ID" value="NZ_RKLP01000012.1"/>
</dbReference>
<name>A0A438B8Y5_9NOCA</name>
<feature type="active site" evidence="5">
    <location>
        <position position="227"/>
    </location>
</feature>
<gene>
    <name evidence="7" type="ORF">EGT67_20810</name>
</gene>
<dbReference type="InterPro" id="IPR012394">
    <property type="entry name" value="Aldehyde_DH_NAD(P)"/>
</dbReference>
<keyword evidence="2 4" id="KW-0560">Oxidoreductase</keyword>
<dbReference type="GO" id="GO:0005737">
    <property type="term" value="C:cytoplasm"/>
    <property type="evidence" value="ECO:0007669"/>
    <property type="project" value="TreeGrafter"/>
</dbReference>
<dbReference type="FunFam" id="3.40.605.10:FF:000004">
    <property type="entry name" value="Aldehyde dehydrogenase"/>
    <property type="match status" value="1"/>
</dbReference>
<dbReference type="CDD" id="cd07087">
    <property type="entry name" value="ALDH_F3-13-14_CALDH-like"/>
    <property type="match status" value="1"/>
</dbReference>
<comment type="similarity">
    <text evidence="1 4">Belongs to the aldehyde dehydrogenase family.</text>
</comment>